<keyword evidence="1" id="KW-1133">Transmembrane helix</keyword>
<reference evidence="2 3" key="1">
    <citation type="journal article" date="2011" name="J. Bacteriol.">
        <title>Draft Genome Sequence of Gordonia neofelifaecis NRRL B-59395, a Cholesterol-Degrading Actinomycete.</title>
        <authorList>
            <person name="Ge F."/>
            <person name="Li W."/>
            <person name="Chen G."/>
            <person name="Liu Y."/>
            <person name="Zhang G."/>
            <person name="Yong B."/>
            <person name="Wang Q."/>
            <person name="Wang N."/>
            <person name="Huang Z."/>
            <person name="Li W."/>
            <person name="Wang J."/>
            <person name="Wu C."/>
            <person name="Xie Q."/>
            <person name="Liu G."/>
        </authorList>
    </citation>
    <scope>NUCLEOTIDE SEQUENCE [LARGE SCALE GENOMIC DNA]</scope>
    <source>
        <strain evidence="2 3">NRRL B-59395</strain>
    </source>
</reference>
<gene>
    <name evidence="2" type="ORF">SCNU_16563</name>
</gene>
<evidence type="ECO:0000313" key="2">
    <source>
        <dbReference type="EMBL" id="EGD53892.1"/>
    </source>
</evidence>
<feature type="transmembrane region" description="Helical" evidence="1">
    <location>
        <begin position="37"/>
        <end position="58"/>
    </location>
</feature>
<feature type="transmembrane region" description="Helical" evidence="1">
    <location>
        <begin position="95"/>
        <end position="114"/>
    </location>
</feature>
<proteinExistence type="predicted"/>
<keyword evidence="1" id="KW-0472">Membrane</keyword>
<comment type="caution">
    <text evidence="2">The sequence shown here is derived from an EMBL/GenBank/DDBJ whole genome shotgun (WGS) entry which is preliminary data.</text>
</comment>
<dbReference type="STRING" id="644548.SCNU_16563"/>
<sequence length="149" mass="15156">MTALAVRVDAFTACGAAFVVAGGLVGAVTGPLDLAKGSWLAAYLVLVCGVALIVIGAAQQRLDAPVPAQLQVLQLTGWLVANVVVVLGSLSSSTVIVDVGAVLLLIVLATTWWIGRTLARRRTLAAYAYLAILAILIVSAPVGMGLAAH</sequence>
<keyword evidence="1" id="KW-0812">Transmembrane</keyword>
<dbReference type="eggNOG" id="ENOG5032YKS">
    <property type="taxonomic scope" value="Bacteria"/>
</dbReference>
<dbReference type="AlphaFoldDB" id="F1YN05"/>
<evidence type="ECO:0000256" key="1">
    <source>
        <dbReference type="SAM" id="Phobius"/>
    </source>
</evidence>
<keyword evidence="3" id="KW-1185">Reference proteome</keyword>
<dbReference type="Proteomes" id="UP000035065">
    <property type="component" value="Unassembled WGS sequence"/>
</dbReference>
<accession>F1YN05</accession>
<dbReference type="OrthoDB" id="4870475at2"/>
<protein>
    <recommendedName>
        <fullName evidence="4">Integral membrane protein</fullName>
    </recommendedName>
</protein>
<dbReference type="EMBL" id="AEUD01000016">
    <property type="protein sequence ID" value="EGD53892.1"/>
    <property type="molecule type" value="Genomic_DNA"/>
</dbReference>
<name>F1YN05_9ACTN</name>
<organism evidence="2 3">
    <name type="scientific">Gordonia neofelifaecis NRRL B-59395</name>
    <dbReference type="NCBI Taxonomy" id="644548"/>
    <lineage>
        <taxon>Bacteria</taxon>
        <taxon>Bacillati</taxon>
        <taxon>Actinomycetota</taxon>
        <taxon>Actinomycetes</taxon>
        <taxon>Mycobacteriales</taxon>
        <taxon>Gordoniaceae</taxon>
        <taxon>Gordonia</taxon>
    </lineage>
</organism>
<feature type="transmembrane region" description="Helical" evidence="1">
    <location>
        <begin position="126"/>
        <end position="148"/>
    </location>
</feature>
<dbReference type="RefSeq" id="WP_009680508.1">
    <property type="nucleotide sequence ID" value="NZ_AEUD01000016.1"/>
</dbReference>
<evidence type="ECO:0008006" key="4">
    <source>
        <dbReference type="Google" id="ProtNLM"/>
    </source>
</evidence>
<evidence type="ECO:0000313" key="3">
    <source>
        <dbReference type="Proteomes" id="UP000035065"/>
    </source>
</evidence>